<evidence type="ECO:0000256" key="6">
    <source>
        <dbReference type="PIRNR" id="PIRNR002889"/>
    </source>
</evidence>
<dbReference type="AlphaFoldDB" id="A0AA37WH30"/>
<reference evidence="8" key="2">
    <citation type="submission" date="2023-01" db="EMBL/GenBank/DDBJ databases">
        <title>Draft genome sequence of Agaribacter marinus strain NBRC 110023.</title>
        <authorList>
            <person name="Sun Q."/>
            <person name="Mori K."/>
        </authorList>
    </citation>
    <scope>NUCLEOTIDE SEQUENCE</scope>
    <source>
        <strain evidence="8">NBRC 110023</strain>
    </source>
</reference>
<reference evidence="8" key="1">
    <citation type="journal article" date="2014" name="Int. J. Syst. Evol. Microbiol.">
        <title>Complete genome sequence of Corynebacterium casei LMG S-19264T (=DSM 44701T), isolated from a smear-ripened cheese.</title>
        <authorList>
            <consortium name="US DOE Joint Genome Institute (JGI-PGF)"/>
            <person name="Walter F."/>
            <person name="Albersmeier A."/>
            <person name="Kalinowski J."/>
            <person name="Ruckert C."/>
        </authorList>
    </citation>
    <scope>NUCLEOTIDE SEQUENCE</scope>
    <source>
        <strain evidence="8">NBRC 110023</strain>
    </source>
</reference>
<comment type="subunit">
    <text evidence="6">The basal body constitutes a major portion of the flagellar organelle and consists of a number of rings mounted on a central rod.</text>
</comment>
<dbReference type="InterPro" id="IPR006300">
    <property type="entry name" value="FlgB"/>
</dbReference>
<feature type="domain" description="Flagellar basal body rod protein N-terminal" evidence="7">
    <location>
        <begin position="14"/>
        <end position="39"/>
    </location>
</feature>
<comment type="similarity">
    <text evidence="2 6">Belongs to the flagella basal body rod proteins family.</text>
</comment>
<dbReference type="PIRSF" id="PIRSF002889">
    <property type="entry name" value="Rod_FlgB"/>
    <property type="match status" value="1"/>
</dbReference>
<evidence type="ECO:0000256" key="1">
    <source>
        <dbReference type="ARBA" id="ARBA00004117"/>
    </source>
</evidence>
<evidence type="ECO:0000256" key="3">
    <source>
        <dbReference type="ARBA" id="ARBA00014376"/>
    </source>
</evidence>
<dbReference type="InterPro" id="IPR001444">
    <property type="entry name" value="Flag_bb_rod_N"/>
</dbReference>
<evidence type="ECO:0000256" key="2">
    <source>
        <dbReference type="ARBA" id="ARBA00009677"/>
    </source>
</evidence>
<keyword evidence="9" id="KW-1185">Reference proteome</keyword>
<keyword evidence="8" id="KW-0282">Flagellum</keyword>
<dbReference type="GO" id="GO:0030694">
    <property type="term" value="C:bacterial-type flagellum basal body, rod"/>
    <property type="evidence" value="ECO:0007669"/>
    <property type="project" value="InterPro"/>
</dbReference>
<organism evidence="8 9">
    <name type="scientific">Agaribacter marinus</name>
    <dbReference type="NCBI Taxonomy" id="1431249"/>
    <lineage>
        <taxon>Bacteria</taxon>
        <taxon>Pseudomonadati</taxon>
        <taxon>Pseudomonadota</taxon>
        <taxon>Gammaproteobacteria</taxon>
        <taxon>Alteromonadales</taxon>
        <taxon>Alteromonadaceae</taxon>
        <taxon>Agaribacter</taxon>
    </lineage>
</organism>
<keyword evidence="4 6" id="KW-0975">Bacterial flagellum</keyword>
<name>A0AA37WH30_9ALTE</name>
<dbReference type="EMBL" id="BSOT01000005">
    <property type="protein sequence ID" value="GLR70801.1"/>
    <property type="molecule type" value="Genomic_DNA"/>
</dbReference>
<gene>
    <name evidence="8" type="primary">flgB</name>
    <name evidence="8" type="ORF">GCM10007852_17090</name>
</gene>
<sequence length="132" mass="14592">MAISLDRLVGFHHKALQIRSDKMEVIAGNLANANTPGYKARDINFQQAMKSAQYGQTKLTTTHDKHIEASKQSQFDIDYRIPEQPDTGDGNTVDVQKERNAFLETGMRYQSGLTLLSGKFSGMKKALSSGGQ</sequence>
<dbReference type="PANTHER" id="PTHR30435">
    <property type="entry name" value="FLAGELLAR PROTEIN"/>
    <property type="match status" value="1"/>
</dbReference>
<dbReference type="Pfam" id="PF00460">
    <property type="entry name" value="Flg_bb_rod"/>
    <property type="match status" value="1"/>
</dbReference>
<keyword evidence="8" id="KW-0969">Cilium</keyword>
<dbReference type="RefSeq" id="WP_284217080.1">
    <property type="nucleotide sequence ID" value="NZ_BSOT01000005.1"/>
</dbReference>
<protein>
    <recommendedName>
        <fullName evidence="3 6">Flagellar basal body rod protein FlgB</fullName>
    </recommendedName>
</protein>
<evidence type="ECO:0000313" key="8">
    <source>
        <dbReference type="EMBL" id="GLR70801.1"/>
    </source>
</evidence>
<dbReference type="GO" id="GO:0071978">
    <property type="term" value="P:bacterial-type flagellum-dependent swarming motility"/>
    <property type="evidence" value="ECO:0007669"/>
    <property type="project" value="TreeGrafter"/>
</dbReference>
<evidence type="ECO:0000313" key="9">
    <source>
        <dbReference type="Proteomes" id="UP001156601"/>
    </source>
</evidence>
<evidence type="ECO:0000256" key="5">
    <source>
        <dbReference type="ARBA" id="ARBA00024934"/>
    </source>
</evidence>
<comment type="caution">
    <text evidence="8">The sequence shown here is derived from an EMBL/GenBank/DDBJ whole genome shotgun (WGS) entry which is preliminary data.</text>
</comment>
<evidence type="ECO:0000259" key="7">
    <source>
        <dbReference type="Pfam" id="PF00460"/>
    </source>
</evidence>
<accession>A0AA37WH30</accession>
<dbReference type="NCBIfam" id="TIGR01396">
    <property type="entry name" value="FlgB"/>
    <property type="match status" value="1"/>
</dbReference>
<dbReference type="Proteomes" id="UP001156601">
    <property type="component" value="Unassembled WGS sequence"/>
</dbReference>
<evidence type="ECO:0000256" key="4">
    <source>
        <dbReference type="ARBA" id="ARBA00023143"/>
    </source>
</evidence>
<keyword evidence="8" id="KW-0966">Cell projection</keyword>
<comment type="function">
    <text evidence="5 6">Structural component of flagellum, the bacterial motility apparatus. Part of the rod structure of flagellar basal body.</text>
</comment>
<dbReference type="PANTHER" id="PTHR30435:SF12">
    <property type="entry name" value="FLAGELLAR BASAL BODY ROD PROTEIN FLGB"/>
    <property type="match status" value="1"/>
</dbReference>
<comment type="subcellular location">
    <subcellularLocation>
        <location evidence="1 6">Bacterial flagellum basal body</location>
    </subcellularLocation>
</comment>
<proteinExistence type="inferred from homology"/>